<dbReference type="Proteomes" id="UP000756132">
    <property type="component" value="Chromosome 8"/>
</dbReference>
<feature type="region of interest" description="Disordered" evidence="1">
    <location>
        <begin position="281"/>
        <end position="355"/>
    </location>
</feature>
<feature type="compositionally biased region" description="Pro residues" evidence="1">
    <location>
        <begin position="281"/>
        <end position="290"/>
    </location>
</feature>
<accession>A0A9Q8USR7</accession>
<evidence type="ECO:0000313" key="2">
    <source>
        <dbReference type="EMBL" id="UJO21129.1"/>
    </source>
</evidence>
<evidence type="ECO:0000313" key="3">
    <source>
        <dbReference type="Proteomes" id="UP000756132"/>
    </source>
</evidence>
<evidence type="ECO:0000256" key="1">
    <source>
        <dbReference type="SAM" id="MobiDB-lite"/>
    </source>
</evidence>
<sequence length="383" mass="42296">MMLLETNSSGLMLCNAKAVVLAAAHLYSATKLIQASSEPWEDMDFVVDRENEVAPFVSPGDGSVNNAATQYCLAMGFKVKQLAGKGRVKFPKETKDHLKLTNTSRFVPEGSGITDPHSTRHRHEAATRSTLVHKKGVDLSRLYSALKVYAKTHGMQDPAIAKQRKETRKLSTSQLLTVIQEILLGDDVYLHFNLYHFYTNVLTIMHKVREAYYKHPSSVSKSHDLSIAAIVNEILWDAGQVEKAGRSMGNTMLYQVGEMIDFAAPLRNILYDFIPPQPPLTHHPHLPLPPSKASTQSPTPHPTRPHPTPQPRFPANTHTTKPSTSTTATAPSTSTSTAGQHNSQSDTHCRNRAKRSETLCSDPGTTACIRRGKSAFWVSELAR</sequence>
<reference evidence="2" key="2">
    <citation type="journal article" date="2022" name="Microb. Genom.">
        <title>A chromosome-scale genome assembly of the tomato pathogen Cladosporium fulvum reveals a compartmentalized genome architecture and the presence of a dispensable chromosome.</title>
        <authorList>
            <person name="Zaccaron A.Z."/>
            <person name="Chen L.H."/>
            <person name="Samaras A."/>
            <person name="Stergiopoulos I."/>
        </authorList>
    </citation>
    <scope>NUCLEOTIDE SEQUENCE</scope>
    <source>
        <strain evidence="2">Race5_Kim</strain>
    </source>
</reference>
<dbReference type="EMBL" id="CP090170">
    <property type="protein sequence ID" value="UJO21129.1"/>
    <property type="molecule type" value="Genomic_DNA"/>
</dbReference>
<name>A0A9Q8USR7_PASFU</name>
<dbReference type="AlphaFoldDB" id="A0A9Q8USR7"/>
<reference evidence="2" key="1">
    <citation type="submission" date="2021-12" db="EMBL/GenBank/DDBJ databases">
        <authorList>
            <person name="Zaccaron A."/>
            <person name="Stergiopoulos I."/>
        </authorList>
    </citation>
    <scope>NUCLEOTIDE SEQUENCE</scope>
    <source>
        <strain evidence="2">Race5_Kim</strain>
    </source>
</reference>
<dbReference type="KEGG" id="ffu:CLAFUR5_11618"/>
<dbReference type="RefSeq" id="XP_047765495.1">
    <property type="nucleotide sequence ID" value="XM_047910766.1"/>
</dbReference>
<dbReference type="GeneID" id="71991496"/>
<feature type="compositionally biased region" description="Low complexity" evidence="1">
    <location>
        <begin position="317"/>
        <end position="338"/>
    </location>
</feature>
<protein>
    <submittedName>
        <fullName evidence="2">Uncharacterized protein</fullName>
    </submittedName>
</protein>
<feature type="compositionally biased region" description="Pro residues" evidence="1">
    <location>
        <begin position="299"/>
        <end position="312"/>
    </location>
</feature>
<organism evidence="2 3">
    <name type="scientific">Passalora fulva</name>
    <name type="common">Tomato leaf mold</name>
    <name type="synonym">Cladosporium fulvum</name>
    <dbReference type="NCBI Taxonomy" id="5499"/>
    <lineage>
        <taxon>Eukaryota</taxon>
        <taxon>Fungi</taxon>
        <taxon>Dikarya</taxon>
        <taxon>Ascomycota</taxon>
        <taxon>Pezizomycotina</taxon>
        <taxon>Dothideomycetes</taxon>
        <taxon>Dothideomycetidae</taxon>
        <taxon>Mycosphaerellales</taxon>
        <taxon>Mycosphaerellaceae</taxon>
        <taxon>Fulvia</taxon>
    </lineage>
</organism>
<proteinExistence type="predicted"/>
<gene>
    <name evidence="2" type="ORF">CLAFUR5_11618</name>
</gene>
<dbReference type="OrthoDB" id="3647597at2759"/>
<keyword evidence="3" id="KW-1185">Reference proteome</keyword>